<feature type="domain" description="Flavodoxin-like fold" evidence="2">
    <location>
        <begin position="1"/>
        <end position="171"/>
    </location>
</feature>
<evidence type="ECO:0000259" key="2">
    <source>
        <dbReference type="Pfam" id="PF02525"/>
    </source>
</evidence>
<gene>
    <name evidence="3" type="ORF">DKL58_03645</name>
</gene>
<dbReference type="EMBL" id="CP029477">
    <property type="protein sequence ID" value="AWM75115.1"/>
    <property type="molecule type" value="Genomic_DNA"/>
</dbReference>
<evidence type="ECO:0000256" key="1">
    <source>
        <dbReference type="ARBA" id="ARBA00023002"/>
    </source>
</evidence>
<proteinExistence type="predicted"/>
<dbReference type="PANTHER" id="PTHR47307:SF1">
    <property type="entry name" value="GLUTATHIONE-REGULATED POTASSIUM-EFFLUX SYSTEM ANCILLARY PROTEIN KEFG"/>
    <property type="match status" value="1"/>
</dbReference>
<accession>A0ABM6VZQ4</accession>
<dbReference type="Gene3D" id="3.40.50.360">
    <property type="match status" value="1"/>
</dbReference>
<dbReference type="Pfam" id="PF02525">
    <property type="entry name" value="Flavodoxin_2"/>
    <property type="match status" value="1"/>
</dbReference>
<dbReference type="RefSeq" id="WP_109586134.1">
    <property type="nucleotide sequence ID" value="NZ_CP029477.1"/>
</dbReference>
<protein>
    <submittedName>
        <fullName evidence="3">General stress protein</fullName>
    </submittedName>
</protein>
<sequence>MKTLVLIFHPHINNSRVNKALKQEVLKNTSKEVIVRDEYEKYPDEKIDVELEQSLLEKAGRIVLQFPMYWYSCPSLLKKWEDQVLLHGWAYGSTGNALKGKEMVIAVSTGAPAKNYHIYGDFHYTIDEMLIPFKATSNLIGTKFLKPFILQGVMQNLTDEQLKKESERYVDYILSNK</sequence>
<reference evidence="3 4" key="1">
    <citation type="submission" date="2018-05" db="EMBL/GenBank/DDBJ databases">
        <title>Reference genomes for bee gut microbiota database.</title>
        <authorList>
            <person name="Ellegaard K.M."/>
        </authorList>
    </citation>
    <scope>NUCLEOTIDE SEQUENCE [LARGE SCALE GENOMIC DNA]</scope>
    <source>
        <strain evidence="3 4">ESL0186</strain>
    </source>
</reference>
<dbReference type="InterPro" id="IPR003680">
    <property type="entry name" value="Flavodoxin_fold"/>
</dbReference>
<dbReference type="InterPro" id="IPR029039">
    <property type="entry name" value="Flavoprotein-like_sf"/>
</dbReference>
<evidence type="ECO:0000313" key="3">
    <source>
        <dbReference type="EMBL" id="AWM75115.1"/>
    </source>
</evidence>
<name>A0ABM6VZQ4_9LACO</name>
<dbReference type="SUPFAM" id="SSF52218">
    <property type="entry name" value="Flavoproteins"/>
    <property type="match status" value="1"/>
</dbReference>
<dbReference type="PANTHER" id="PTHR47307">
    <property type="entry name" value="GLUTATHIONE-REGULATED POTASSIUM-EFFLUX SYSTEM ANCILLARY PROTEIN KEFG"/>
    <property type="match status" value="1"/>
</dbReference>
<evidence type="ECO:0000313" key="4">
    <source>
        <dbReference type="Proteomes" id="UP000246036"/>
    </source>
</evidence>
<keyword evidence="1" id="KW-0560">Oxidoreductase</keyword>
<dbReference type="InterPro" id="IPR046980">
    <property type="entry name" value="KefG/KefF"/>
</dbReference>
<organism evidence="3 4">
    <name type="scientific">Lactobacillus kullabergensis</name>
    <dbReference type="NCBI Taxonomy" id="1218493"/>
    <lineage>
        <taxon>Bacteria</taxon>
        <taxon>Bacillati</taxon>
        <taxon>Bacillota</taxon>
        <taxon>Bacilli</taxon>
        <taxon>Lactobacillales</taxon>
        <taxon>Lactobacillaceae</taxon>
        <taxon>Lactobacillus</taxon>
    </lineage>
</organism>
<dbReference type="Proteomes" id="UP000246036">
    <property type="component" value="Chromosome"/>
</dbReference>
<keyword evidence="4" id="KW-1185">Reference proteome</keyword>